<reference evidence="2 3" key="1">
    <citation type="submission" date="2022-07" db="EMBL/GenBank/DDBJ databases">
        <title>Novel species in genus Arthrobacter.</title>
        <authorList>
            <person name="Liu Y."/>
        </authorList>
    </citation>
    <scope>NUCLEOTIDE SEQUENCE [LARGE SCALE GENOMIC DNA]</scope>
    <source>
        <strain evidence="3">zg-Y859</strain>
    </source>
</reference>
<evidence type="ECO:0000313" key="2">
    <source>
        <dbReference type="EMBL" id="MCQ1950401.1"/>
    </source>
</evidence>
<organism evidence="2 3">
    <name type="scientific">Arthrobacter jinronghuae</name>
    <dbReference type="NCBI Taxonomy" id="2964609"/>
    <lineage>
        <taxon>Bacteria</taxon>
        <taxon>Bacillati</taxon>
        <taxon>Actinomycetota</taxon>
        <taxon>Actinomycetes</taxon>
        <taxon>Micrococcales</taxon>
        <taxon>Micrococcaceae</taxon>
        <taxon>Arthrobacter</taxon>
    </lineage>
</organism>
<gene>
    <name evidence="2" type="ORF">NNX28_10700</name>
</gene>
<accession>A0ABT1NS37</accession>
<protein>
    <recommendedName>
        <fullName evidence="4">2TM domain-containing protein</fullName>
    </recommendedName>
</protein>
<keyword evidence="1" id="KW-0812">Transmembrane</keyword>
<comment type="caution">
    <text evidence="2">The sequence shown here is derived from an EMBL/GenBank/DDBJ whole genome shotgun (WGS) entry which is preliminary data.</text>
</comment>
<feature type="transmembrane region" description="Helical" evidence="1">
    <location>
        <begin position="47"/>
        <end position="70"/>
    </location>
</feature>
<keyword evidence="1" id="KW-1133">Transmembrane helix</keyword>
<proteinExistence type="predicted"/>
<evidence type="ECO:0000256" key="1">
    <source>
        <dbReference type="SAM" id="Phobius"/>
    </source>
</evidence>
<evidence type="ECO:0000313" key="3">
    <source>
        <dbReference type="Proteomes" id="UP001206924"/>
    </source>
</evidence>
<keyword evidence="3" id="KW-1185">Reference proteome</keyword>
<sequence length="91" mass="10234">MSTPNESYELARRRVIAKTIYKGVVGLWLLLAVLQVAIWYFTTPDGYFWPVWPILGTLVAAVIAGIPVYAGRPAISDRRIEAEVARMRRDG</sequence>
<dbReference type="EMBL" id="JANFLP010000010">
    <property type="protein sequence ID" value="MCQ1950401.1"/>
    <property type="molecule type" value="Genomic_DNA"/>
</dbReference>
<keyword evidence="1" id="KW-0472">Membrane</keyword>
<evidence type="ECO:0008006" key="4">
    <source>
        <dbReference type="Google" id="ProtNLM"/>
    </source>
</evidence>
<feature type="transmembrane region" description="Helical" evidence="1">
    <location>
        <begin position="20"/>
        <end position="41"/>
    </location>
</feature>
<dbReference type="Proteomes" id="UP001206924">
    <property type="component" value="Unassembled WGS sequence"/>
</dbReference>
<dbReference type="RefSeq" id="WP_227921207.1">
    <property type="nucleotide sequence ID" value="NZ_CP104263.1"/>
</dbReference>
<name>A0ABT1NS37_9MICC</name>